<keyword evidence="2" id="KW-0540">Nuclease</keyword>
<sequence>MRDLPAARGRAAGAHGGRPRRDGSPAAPSAKLVVDHCHEGGGNRGLLCVDCNWGLGNFADDVAGLRAAVRYLQRHADD</sequence>
<keyword evidence="2" id="KW-0255">Endonuclease</keyword>
<proteinExistence type="predicted"/>
<evidence type="ECO:0000313" key="2">
    <source>
        <dbReference type="EMBL" id="SDN35135.1"/>
    </source>
</evidence>
<keyword evidence="3" id="KW-1185">Reference proteome</keyword>
<protein>
    <submittedName>
        <fullName evidence="2">Recombination endonuclease VII</fullName>
    </submittedName>
</protein>
<dbReference type="InterPro" id="IPR004211">
    <property type="entry name" value="Endonuclease_7"/>
</dbReference>
<dbReference type="Pfam" id="PF02945">
    <property type="entry name" value="Endonuclease_7"/>
    <property type="match status" value="1"/>
</dbReference>
<feature type="region of interest" description="Disordered" evidence="1">
    <location>
        <begin position="1"/>
        <end position="28"/>
    </location>
</feature>
<gene>
    <name evidence="2" type="ORF">SAMN05660642_04638</name>
</gene>
<dbReference type="AlphaFoldDB" id="A0A1H0AP35"/>
<dbReference type="GO" id="GO:0004519">
    <property type="term" value="F:endonuclease activity"/>
    <property type="evidence" value="ECO:0007669"/>
    <property type="project" value="UniProtKB-KW"/>
</dbReference>
<evidence type="ECO:0000313" key="3">
    <source>
        <dbReference type="Proteomes" id="UP000198680"/>
    </source>
</evidence>
<name>A0A1H0AP35_9ACTN</name>
<dbReference type="InterPro" id="IPR044925">
    <property type="entry name" value="His-Me_finger_sf"/>
</dbReference>
<dbReference type="RefSeq" id="WP_175479712.1">
    <property type="nucleotide sequence ID" value="NZ_FNHE01000017.1"/>
</dbReference>
<feature type="compositionally biased region" description="Low complexity" evidence="1">
    <location>
        <begin position="1"/>
        <end position="13"/>
    </location>
</feature>
<organism evidence="2 3">
    <name type="scientific">Geodermatophilus siccatus</name>
    <dbReference type="NCBI Taxonomy" id="1137991"/>
    <lineage>
        <taxon>Bacteria</taxon>
        <taxon>Bacillati</taxon>
        <taxon>Actinomycetota</taxon>
        <taxon>Actinomycetes</taxon>
        <taxon>Geodermatophilales</taxon>
        <taxon>Geodermatophilaceae</taxon>
        <taxon>Geodermatophilus</taxon>
    </lineage>
</organism>
<reference evidence="3" key="1">
    <citation type="submission" date="2016-10" db="EMBL/GenBank/DDBJ databases">
        <authorList>
            <person name="Varghese N."/>
            <person name="Submissions S."/>
        </authorList>
    </citation>
    <scope>NUCLEOTIDE SEQUENCE [LARGE SCALE GENOMIC DNA]</scope>
    <source>
        <strain evidence="3">DSM 45419</strain>
    </source>
</reference>
<dbReference type="InterPro" id="IPR038563">
    <property type="entry name" value="Endonuclease_7_sf"/>
</dbReference>
<dbReference type="Gene3D" id="3.40.1800.10">
    <property type="entry name" value="His-Me finger endonucleases"/>
    <property type="match status" value="1"/>
</dbReference>
<accession>A0A1H0AP35</accession>
<dbReference type="EMBL" id="FNHE01000017">
    <property type="protein sequence ID" value="SDN35135.1"/>
    <property type="molecule type" value="Genomic_DNA"/>
</dbReference>
<dbReference type="SUPFAM" id="SSF54060">
    <property type="entry name" value="His-Me finger endonucleases"/>
    <property type="match status" value="1"/>
</dbReference>
<dbReference type="Proteomes" id="UP000198680">
    <property type="component" value="Unassembled WGS sequence"/>
</dbReference>
<evidence type="ECO:0000256" key="1">
    <source>
        <dbReference type="SAM" id="MobiDB-lite"/>
    </source>
</evidence>
<keyword evidence="2" id="KW-0378">Hydrolase</keyword>